<evidence type="ECO:0000256" key="15">
    <source>
        <dbReference type="ARBA" id="ARBA00023306"/>
    </source>
</evidence>
<evidence type="ECO:0000256" key="4">
    <source>
        <dbReference type="ARBA" id="ARBA00006672"/>
    </source>
</evidence>
<evidence type="ECO:0000313" key="17">
    <source>
        <dbReference type="EMBL" id="KAK7111452.1"/>
    </source>
</evidence>
<keyword evidence="6" id="KW-0597">Phosphoprotein</keyword>
<dbReference type="Gene3D" id="1.10.1170.10">
    <property type="entry name" value="Inhibitor Of Apoptosis Protein (2mihbC-IAP-1), Chain A"/>
    <property type="match status" value="1"/>
</dbReference>
<evidence type="ECO:0000256" key="1">
    <source>
        <dbReference type="ARBA" id="ARBA00004123"/>
    </source>
</evidence>
<dbReference type="GO" id="GO:0005819">
    <property type="term" value="C:spindle"/>
    <property type="evidence" value="ECO:0007669"/>
    <property type="project" value="UniProtKB-SubCell"/>
</dbReference>
<dbReference type="EMBL" id="JBAMIC010000002">
    <property type="protein sequence ID" value="KAK7111452.1"/>
    <property type="molecule type" value="Genomic_DNA"/>
</dbReference>
<sequence>MHFRQERLKSFKDWPFEDANCNAEKLADAGFYHIPSDQSPDATRCFACYKELDGWEPEDDPWSEHKKHSAQCPFLKFGVPVEELSVQELLKLEIKRQTCKINKLFDAKAKELREQSQAVRSEMETFLQS</sequence>
<name>A0AAN9GK31_9CAEN</name>
<dbReference type="InterPro" id="IPR051190">
    <property type="entry name" value="Baculoviral_IAP"/>
</dbReference>
<dbReference type="PROSITE" id="PS50143">
    <property type="entry name" value="BIR_REPEAT_2"/>
    <property type="match status" value="1"/>
</dbReference>
<evidence type="ECO:0000256" key="3">
    <source>
        <dbReference type="ARBA" id="ARBA00004584"/>
    </source>
</evidence>
<evidence type="ECO:0000256" key="5">
    <source>
        <dbReference type="ARBA" id="ARBA00022490"/>
    </source>
</evidence>
<accession>A0AAN9GK31</accession>
<evidence type="ECO:0000256" key="2">
    <source>
        <dbReference type="ARBA" id="ARBA00004186"/>
    </source>
</evidence>
<dbReference type="PANTHER" id="PTHR46771:SF5">
    <property type="entry name" value="DETERIN"/>
    <property type="match status" value="1"/>
</dbReference>
<keyword evidence="9" id="KW-0498">Mitosis</keyword>
<evidence type="ECO:0000313" key="18">
    <source>
        <dbReference type="Proteomes" id="UP001374579"/>
    </source>
</evidence>
<dbReference type="AlphaFoldDB" id="A0AAN9GK31"/>
<evidence type="ECO:0000256" key="11">
    <source>
        <dbReference type="ARBA" id="ARBA00022833"/>
    </source>
</evidence>
<dbReference type="Pfam" id="PF00653">
    <property type="entry name" value="BIR"/>
    <property type="match status" value="1"/>
</dbReference>
<comment type="similarity">
    <text evidence="4">Belongs to the IAP family.</text>
</comment>
<keyword evidence="14" id="KW-0539">Nucleus</keyword>
<comment type="caution">
    <text evidence="17">The sequence shown here is derived from an EMBL/GenBank/DDBJ whole genome shotgun (WGS) entry which is preliminary data.</text>
</comment>
<evidence type="ECO:0000256" key="16">
    <source>
        <dbReference type="ARBA" id="ARBA00023328"/>
    </source>
</evidence>
<reference evidence="17 18" key="1">
    <citation type="submission" date="2024-02" db="EMBL/GenBank/DDBJ databases">
        <title>Chromosome-scale genome assembly of the rough periwinkle Littorina saxatilis.</title>
        <authorList>
            <person name="De Jode A."/>
            <person name="Faria R."/>
            <person name="Formenti G."/>
            <person name="Sims Y."/>
            <person name="Smith T.P."/>
            <person name="Tracey A."/>
            <person name="Wood J.M.D."/>
            <person name="Zagrodzka Z.B."/>
            <person name="Johannesson K."/>
            <person name="Butlin R.K."/>
            <person name="Leder E.H."/>
        </authorList>
    </citation>
    <scope>NUCLEOTIDE SEQUENCE [LARGE SCALE GENOMIC DNA]</scope>
    <source>
        <strain evidence="17">Snail1</strain>
        <tissue evidence="17">Muscle</tissue>
    </source>
</reference>
<dbReference type="Proteomes" id="UP001374579">
    <property type="component" value="Unassembled WGS sequence"/>
</dbReference>
<dbReference type="GO" id="GO:0000775">
    <property type="term" value="C:chromosome, centromeric region"/>
    <property type="evidence" value="ECO:0007669"/>
    <property type="project" value="UniProtKB-SubCell"/>
</dbReference>
<protein>
    <submittedName>
        <fullName evidence="17">Uncharacterized protein</fullName>
    </submittedName>
</protein>
<evidence type="ECO:0000256" key="6">
    <source>
        <dbReference type="ARBA" id="ARBA00022553"/>
    </source>
</evidence>
<dbReference type="FunFam" id="1.10.1170.10:FF:000009">
    <property type="entry name" value="Baculoviral IAP repeat-containing protein 5"/>
    <property type="match status" value="1"/>
</dbReference>
<dbReference type="SUPFAM" id="SSF57924">
    <property type="entry name" value="Inhibitor of apoptosis (IAP) repeat"/>
    <property type="match status" value="1"/>
</dbReference>
<organism evidence="17 18">
    <name type="scientific">Littorina saxatilis</name>
    <dbReference type="NCBI Taxonomy" id="31220"/>
    <lineage>
        <taxon>Eukaryota</taxon>
        <taxon>Metazoa</taxon>
        <taxon>Spiralia</taxon>
        <taxon>Lophotrochozoa</taxon>
        <taxon>Mollusca</taxon>
        <taxon>Gastropoda</taxon>
        <taxon>Caenogastropoda</taxon>
        <taxon>Littorinimorpha</taxon>
        <taxon>Littorinoidea</taxon>
        <taxon>Littorinidae</taxon>
        <taxon>Littorina</taxon>
    </lineage>
</organism>
<dbReference type="InterPro" id="IPR001370">
    <property type="entry name" value="BIR_rpt"/>
</dbReference>
<keyword evidence="10" id="KW-0159">Chromosome partition</keyword>
<evidence type="ECO:0000256" key="8">
    <source>
        <dbReference type="ARBA" id="ARBA00022723"/>
    </source>
</evidence>
<gene>
    <name evidence="17" type="ORF">V1264_011080</name>
</gene>
<dbReference type="GO" id="GO:0046872">
    <property type="term" value="F:metal ion binding"/>
    <property type="evidence" value="ECO:0007669"/>
    <property type="project" value="UniProtKB-KW"/>
</dbReference>
<proteinExistence type="inferred from homology"/>
<keyword evidence="16" id="KW-0137">Centromere</keyword>
<keyword evidence="13" id="KW-0206">Cytoskeleton</keyword>
<evidence type="ECO:0000256" key="10">
    <source>
        <dbReference type="ARBA" id="ARBA00022829"/>
    </source>
</evidence>
<dbReference type="GO" id="GO:0051301">
    <property type="term" value="P:cell division"/>
    <property type="evidence" value="ECO:0007669"/>
    <property type="project" value="UniProtKB-KW"/>
</dbReference>
<dbReference type="CDD" id="cd00022">
    <property type="entry name" value="BIR"/>
    <property type="match status" value="1"/>
</dbReference>
<keyword evidence="12" id="KW-0832">Ubl conjugation</keyword>
<evidence type="ECO:0000256" key="7">
    <source>
        <dbReference type="ARBA" id="ARBA00022618"/>
    </source>
</evidence>
<keyword evidence="5" id="KW-0963">Cytoplasm</keyword>
<keyword evidence="18" id="KW-1185">Reference proteome</keyword>
<keyword evidence="11" id="KW-0862">Zinc</keyword>
<evidence type="ECO:0000256" key="14">
    <source>
        <dbReference type="ARBA" id="ARBA00023242"/>
    </source>
</evidence>
<dbReference type="SMART" id="SM00238">
    <property type="entry name" value="BIR"/>
    <property type="match status" value="1"/>
</dbReference>
<keyword evidence="15" id="KW-0131">Cell cycle</keyword>
<evidence type="ECO:0000256" key="13">
    <source>
        <dbReference type="ARBA" id="ARBA00023212"/>
    </source>
</evidence>
<evidence type="ECO:0000256" key="12">
    <source>
        <dbReference type="ARBA" id="ARBA00022843"/>
    </source>
</evidence>
<dbReference type="GO" id="GO:0007059">
    <property type="term" value="P:chromosome segregation"/>
    <property type="evidence" value="ECO:0007669"/>
    <property type="project" value="UniProtKB-KW"/>
</dbReference>
<comment type="subcellular location">
    <subcellularLocation>
        <location evidence="3">Chromosome</location>
        <location evidence="3">Centromere</location>
    </subcellularLocation>
    <subcellularLocation>
        <location evidence="2">Cytoplasm</location>
        <location evidence="2">Cytoskeleton</location>
        <location evidence="2">Spindle</location>
    </subcellularLocation>
    <subcellularLocation>
        <location evidence="1">Nucleus</location>
    </subcellularLocation>
</comment>
<dbReference type="PANTHER" id="PTHR46771">
    <property type="entry name" value="DETERIN"/>
    <property type="match status" value="1"/>
</dbReference>
<evidence type="ECO:0000256" key="9">
    <source>
        <dbReference type="ARBA" id="ARBA00022776"/>
    </source>
</evidence>
<dbReference type="GO" id="GO:0005634">
    <property type="term" value="C:nucleus"/>
    <property type="evidence" value="ECO:0007669"/>
    <property type="project" value="UniProtKB-SubCell"/>
</dbReference>
<keyword evidence="7" id="KW-0132">Cell division</keyword>
<keyword evidence="8" id="KW-0479">Metal-binding</keyword>